<dbReference type="EMBL" id="SEWE01000031">
    <property type="protein sequence ID" value="RYU78330.1"/>
    <property type="molecule type" value="Genomic_DNA"/>
</dbReference>
<organism evidence="1 2">
    <name type="scientific">Hymenobacter persicinus</name>
    <dbReference type="NCBI Taxonomy" id="2025506"/>
    <lineage>
        <taxon>Bacteria</taxon>
        <taxon>Pseudomonadati</taxon>
        <taxon>Bacteroidota</taxon>
        <taxon>Cytophagia</taxon>
        <taxon>Cytophagales</taxon>
        <taxon>Hymenobacteraceae</taxon>
        <taxon>Hymenobacter</taxon>
    </lineage>
</organism>
<gene>
    <name evidence="1" type="ORF">EWM57_14240</name>
</gene>
<dbReference type="RefSeq" id="WP_129921829.1">
    <property type="nucleotide sequence ID" value="NZ_SEWE01000031.1"/>
</dbReference>
<keyword evidence="2" id="KW-1185">Reference proteome</keyword>
<reference evidence="1 2" key="1">
    <citation type="submission" date="2019-02" db="EMBL/GenBank/DDBJ databases">
        <title>Bacterial novel species isolated from soil.</title>
        <authorList>
            <person name="Jung H.-Y."/>
        </authorList>
    </citation>
    <scope>NUCLEOTIDE SEQUENCE [LARGE SCALE GENOMIC DNA]</scope>
    <source>
        <strain evidence="1 2">1-3-3-3</strain>
    </source>
</reference>
<dbReference type="OrthoDB" id="9796845at2"/>
<dbReference type="Proteomes" id="UP000294155">
    <property type="component" value="Unassembled WGS sequence"/>
</dbReference>
<name>A0A4Q5LDI0_9BACT</name>
<evidence type="ECO:0000313" key="2">
    <source>
        <dbReference type="Proteomes" id="UP000294155"/>
    </source>
</evidence>
<sequence length="256" mass="28291">MNNRIRAALTGLEATHGIRVLYACESGSRAWGFPSPDSDFDVRFIYCHPAAWYLTLDDGPDTLNFPVDELLDLGGWELRKALRLLRASNAAPFEWLQSPVVYHQALDFAPRLRPLLPRAFNLRAGLHHYLGLVRRGLETDLTAESVRLKRLFYALRSALAAHWIRLRQSVPPMDFGSLAAVLPAELRAEVQLLLAQKAQAVDKATVALTPGLRAFLEQEYAAGQAVRTALPVPTDFAVAAELNALFPALLAAAFPQ</sequence>
<dbReference type="InterPro" id="IPR018775">
    <property type="entry name" value="RlaP"/>
</dbReference>
<proteinExistence type="predicted"/>
<accession>A0A4Q5LDI0</accession>
<protein>
    <submittedName>
        <fullName evidence="1">Nucleotidyltransferase domain-containing protein</fullName>
    </submittedName>
</protein>
<evidence type="ECO:0000313" key="1">
    <source>
        <dbReference type="EMBL" id="RYU78330.1"/>
    </source>
</evidence>
<comment type="caution">
    <text evidence="1">The sequence shown here is derived from an EMBL/GenBank/DDBJ whole genome shotgun (WGS) entry which is preliminary data.</text>
</comment>
<dbReference type="Pfam" id="PF10127">
    <property type="entry name" value="RlaP"/>
    <property type="match status" value="1"/>
</dbReference>
<dbReference type="AlphaFoldDB" id="A0A4Q5LDI0"/>
<dbReference type="PANTHER" id="PTHR34817:SF2">
    <property type="entry name" value="NUCLEOTIDYLTRANSFERASE"/>
    <property type="match status" value="1"/>
</dbReference>
<dbReference type="GO" id="GO:0016740">
    <property type="term" value="F:transferase activity"/>
    <property type="evidence" value="ECO:0007669"/>
    <property type="project" value="UniProtKB-KW"/>
</dbReference>
<dbReference type="PANTHER" id="PTHR34817">
    <property type="entry name" value="NUCLEOTIDYLTRANSFERASE"/>
    <property type="match status" value="1"/>
</dbReference>
<keyword evidence="1" id="KW-0808">Transferase</keyword>